<accession>A0A5N5TGL5</accession>
<reference evidence="4 5" key="1">
    <citation type="journal article" date="2019" name="PLoS Biol.">
        <title>Sex chromosomes control vertical transmission of feminizing Wolbachia symbionts in an isopod.</title>
        <authorList>
            <person name="Becking T."/>
            <person name="Chebbi M.A."/>
            <person name="Giraud I."/>
            <person name="Moumen B."/>
            <person name="Laverre T."/>
            <person name="Caubet Y."/>
            <person name="Peccoud J."/>
            <person name="Gilbert C."/>
            <person name="Cordaux R."/>
        </authorList>
    </citation>
    <scope>NUCLEOTIDE SEQUENCE [LARGE SCALE GENOMIC DNA]</scope>
    <source>
        <strain evidence="4">ANa2</strain>
        <tissue evidence="4">Whole body excluding digestive tract and cuticle</tissue>
    </source>
</reference>
<dbReference type="Pfam" id="PF00089">
    <property type="entry name" value="Trypsin"/>
    <property type="match status" value="1"/>
</dbReference>
<dbReference type="InterPro" id="IPR051487">
    <property type="entry name" value="Ser/Thr_Proteases_Immune/Dev"/>
</dbReference>
<dbReference type="SMART" id="SM00020">
    <property type="entry name" value="Tryp_SPc"/>
    <property type="match status" value="1"/>
</dbReference>
<comment type="similarity">
    <text evidence="2">Belongs to the peptidase S1 family. CLIP subfamily.</text>
</comment>
<evidence type="ECO:0000256" key="1">
    <source>
        <dbReference type="ARBA" id="ARBA00023157"/>
    </source>
</evidence>
<evidence type="ECO:0000259" key="3">
    <source>
        <dbReference type="PROSITE" id="PS50240"/>
    </source>
</evidence>
<evidence type="ECO:0000313" key="4">
    <source>
        <dbReference type="EMBL" id="KAB7505783.1"/>
    </source>
</evidence>
<proteinExistence type="inferred from homology"/>
<dbReference type="InterPro" id="IPR009003">
    <property type="entry name" value="Peptidase_S1_PA"/>
</dbReference>
<keyword evidence="5" id="KW-1185">Reference proteome</keyword>
<dbReference type="InterPro" id="IPR001254">
    <property type="entry name" value="Trypsin_dom"/>
</dbReference>
<sequence length="137" mass="15006">MNLMLTVAGWGQTMFHSRSLSPTLRMLEVPVIPSIKCSKSIYNISPFLIPHGILKSQICAGDNDKSFCSGDSGGPLVLQVREKTSHDLCEHTVAGIVSFGPGCEKLNVYTRVSSYLDWITGYIAPKLVPKPVKHCDE</sequence>
<gene>
    <name evidence="4" type="primary">CFB_1</name>
    <name evidence="4" type="ORF">Anas_02187</name>
</gene>
<dbReference type="InterPro" id="IPR043504">
    <property type="entry name" value="Peptidase_S1_PA_chymotrypsin"/>
</dbReference>
<dbReference type="GO" id="GO:0004252">
    <property type="term" value="F:serine-type endopeptidase activity"/>
    <property type="evidence" value="ECO:0007669"/>
    <property type="project" value="InterPro"/>
</dbReference>
<evidence type="ECO:0000256" key="2">
    <source>
        <dbReference type="ARBA" id="ARBA00024195"/>
    </source>
</evidence>
<dbReference type="PROSITE" id="PS50240">
    <property type="entry name" value="TRYPSIN_DOM"/>
    <property type="match status" value="1"/>
</dbReference>
<dbReference type="Gene3D" id="2.40.10.10">
    <property type="entry name" value="Trypsin-like serine proteases"/>
    <property type="match status" value="1"/>
</dbReference>
<dbReference type="Proteomes" id="UP000326759">
    <property type="component" value="Unassembled WGS sequence"/>
</dbReference>
<comment type="caution">
    <text evidence="4">The sequence shown here is derived from an EMBL/GenBank/DDBJ whole genome shotgun (WGS) entry which is preliminary data.</text>
</comment>
<dbReference type="OrthoDB" id="6339452at2759"/>
<organism evidence="4 5">
    <name type="scientific">Armadillidium nasatum</name>
    <dbReference type="NCBI Taxonomy" id="96803"/>
    <lineage>
        <taxon>Eukaryota</taxon>
        <taxon>Metazoa</taxon>
        <taxon>Ecdysozoa</taxon>
        <taxon>Arthropoda</taxon>
        <taxon>Crustacea</taxon>
        <taxon>Multicrustacea</taxon>
        <taxon>Malacostraca</taxon>
        <taxon>Eumalacostraca</taxon>
        <taxon>Peracarida</taxon>
        <taxon>Isopoda</taxon>
        <taxon>Oniscidea</taxon>
        <taxon>Crinocheta</taxon>
        <taxon>Armadillidiidae</taxon>
        <taxon>Armadillidium</taxon>
    </lineage>
</organism>
<dbReference type="GO" id="GO:0006508">
    <property type="term" value="P:proteolysis"/>
    <property type="evidence" value="ECO:0007669"/>
    <property type="project" value="InterPro"/>
</dbReference>
<dbReference type="PANTHER" id="PTHR24256">
    <property type="entry name" value="TRYPTASE-RELATED"/>
    <property type="match status" value="1"/>
</dbReference>
<name>A0A5N5TGL5_9CRUS</name>
<keyword evidence="1" id="KW-1015">Disulfide bond</keyword>
<dbReference type="AlphaFoldDB" id="A0A5N5TGL5"/>
<dbReference type="EMBL" id="SEYY01001110">
    <property type="protein sequence ID" value="KAB7505783.1"/>
    <property type="molecule type" value="Genomic_DNA"/>
</dbReference>
<dbReference type="SUPFAM" id="SSF50494">
    <property type="entry name" value="Trypsin-like serine proteases"/>
    <property type="match status" value="1"/>
</dbReference>
<feature type="domain" description="Peptidase S1" evidence="3">
    <location>
        <begin position="1"/>
        <end position="124"/>
    </location>
</feature>
<protein>
    <submittedName>
        <fullName evidence="4">Clotting factor B</fullName>
    </submittedName>
</protein>
<evidence type="ECO:0000313" key="5">
    <source>
        <dbReference type="Proteomes" id="UP000326759"/>
    </source>
</evidence>